<sequence length="199" mass="22966">MNKKRFKLLLTIFIAFALINTCFILNDNLSAADNAPKGYSNYYIRGVCFNVPDSYKLVDEGWDDVNRLSYAHFKKGNNFLNISLDKHSTKFNKNLLDGFSSFTINGINLNKKTISHVTGFYAKKNGVKHFVFATEDDFVYIAAKGPKLKDVLSSTNQRDYKPYHDSEYDFDDDAYYESDVYDDSFDDSFDDGAYYGYDW</sequence>
<evidence type="ECO:0000313" key="1">
    <source>
        <dbReference type="EMBL" id="ADC47080.1"/>
    </source>
</evidence>
<dbReference type="AlphaFoldDB" id="D3E3G9"/>
<dbReference type="EMBL" id="CP001719">
    <property type="protein sequence ID" value="ADC47080.1"/>
    <property type="molecule type" value="Genomic_DNA"/>
</dbReference>
<keyword evidence="2" id="KW-1185">Reference proteome</keyword>
<dbReference type="HOGENOM" id="CLU_1369547_0_0_2"/>
<proteinExistence type="predicted"/>
<dbReference type="Proteomes" id="UP000008680">
    <property type="component" value="Chromosome"/>
</dbReference>
<dbReference type="RefSeq" id="WP_012956029.1">
    <property type="nucleotide sequence ID" value="NC_013790.1"/>
</dbReference>
<dbReference type="PATRIC" id="fig|634498.28.peg.1233"/>
<name>D3E3G9_METRM</name>
<dbReference type="GeneID" id="8770881"/>
<dbReference type="OrthoDB" id="381923at2157"/>
<gene>
    <name evidence="1" type="ordered locus">mru_1230</name>
</gene>
<reference evidence="1 2" key="1">
    <citation type="journal article" date="2010" name="PLoS ONE">
        <title>The genome sequence of the rumen methanogen Methanobrevibacter ruminantium reveals new possibilities for controlling ruminant methane emissions.</title>
        <authorList>
            <person name="Leahy S.C."/>
            <person name="Kelly W.J."/>
            <person name="Altermann E."/>
            <person name="Ronimus R.S."/>
            <person name="Yeoman C.J."/>
            <person name="Pacheco D.M."/>
            <person name="Li D."/>
            <person name="Kong Z."/>
            <person name="McTavish S."/>
            <person name="Sang C."/>
            <person name="Lambie S.C."/>
            <person name="Janssen P.H."/>
            <person name="Dey D."/>
            <person name="Attwood G.T."/>
        </authorList>
    </citation>
    <scope>NUCLEOTIDE SEQUENCE [LARGE SCALE GENOMIC DNA]</scope>
    <source>
        <strain evidence="2">ATCC 35063 / DSM 1093 / JCM 13430 / OCM 146 / M1</strain>
    </source>
</reference>
<accession>D3E3G9</accession>
<dbReference type="KEGG" id="mru:mru_1230"/>
<evidence type="ECO:0000313" key="2">
    <source>
        <dbReference type="Proteomes" id="UP000008680"/>
    </source>
</evidence>
<organism evidence="1 2">
    <name type="scientific">Methanobrevibacter ruminantium (strain ATCC 35063 / DSM 1093 / JCM 13430 / OCM 146 / M1)</name>
    <name type="common">Methanobacterium ruminantium</name>
    <dbReference type="NCBI Taxonomy" id="634498"/>
    <lineage>
        <taxon>Archaea</taxon>
        <taxon>Methanobacteriati</taxon>
        <taxon>Methanobacteriota</taxon>
        <taxon>Methanomada group</taxon>
        <taxon>Methanobacteria</taxon>
        <taxon>Methanobacteriales</taxon>
        <taxon>Methanobacteriaceae</taxon>
        <taxon>Methanobrevibacter</taxon>
    </lineage>
</organism>
<protein>
    <submittedName>
        <fullName evidence="1">Uncharacterized protein</fullName>
    </submittedName>
</protein>